<dbReference type="SUPFAM" id="SSF48726">
    <property type="entry name" value="Immunoglobulin"/>
    <property type="match status" value="1"/>
</dbReference>
<dbReference type="EMBL" id="JAAWVQ010167679">
    <property type="protein sequence ID" value="MBN3287615.1"/>
    <property type="molecule type" value="Genomic_DNA"/>
</dbReference>
<evidence type="ECO:0000256" key="2">
    <source>
        <dbReference type="ARBA" id="ARBA00022692"/>
    </source>
</evidence>
<keyword evidence="4" id="KW-1133">Transmembrane helix</keyword>
<evidence type="ECO:0000256" key="3">
    <source>
        <dbReference type="ARBA" id="ARBA00022729"/>
    </source>
</evidence>
<keyword evidence="5" id="KW-0472">Membrane</keyword>
<dbReference type="Gene3D" id="2.60.40.10">
    <property type="entry name" value="Immunoglobulins"/>
    <property type="match status" value="1"/>
</dbReference>
<proteinExistence type="predicted"/>
<keyword evidence="8" id="KW-0393">Immunoglobulin domain</keyword>
<keyword evidence="6" id="KW-1015">Disulfide bond</keyword>
<name>A0ABS2YLI0_POLSP</name>
<evidence type="ECO:0000313" key="10">
    <source>
        <dbReference type="EMBL" id="MBN3287615.1"/>
    </source>
</evidence>
<feature type="non-terminal residue" evidence="10">
    <location>
        <position position="151"/>
    </location>
</feature>
<dbReference type="PANTHER" id="PTHR46841:SF7">
    <property type="entry name" value="IG-LIKE DOMAIN-CONTAINING PROTEIN"/>
    <property type="match status" value="1"/>
</dbReference>
<evidence type="ECO:0000256" key="1">
    <source>
        <dbReference type="ARBA" id="ARBA00004167"/>
    </source>
</evidence>
<dbReference type="Proteomes" id="UP001166093">
    <property type="component" value="Unassembled WGS sequence"/>
</dbReference>
<dbReference type="InterPro" id="IPR036179">
    <property type="entry name" value="Ig-like_dom_sf"/>
</dbReference>
<protein>
    <submittedName>
        <fullName evidence="10">OX2G protein</fullName>
    </submittedName>
</protein>
<evidence type="ECO:0000259" key="9">
    <source>
        <dbReference type="PROSITE" id="PS50835"/>
    </source>
</evidence>
<keyword evidence="11" id="KW-1185">Reference proteome</keyword>
<dbReference type="InterPro" id="IPR013783">
    <property type="entry name" value="Ig-like_fold"/>
</dbReference>
<feature type="non-terminal residue" evidence="10">
    <location>
        <position position="1"/>
    </location>
</feature>
<gene>
    <name evidence="10" type="primary">Cd200_1</name>
    <name evidence="10" type="ORF">GTO93_0007239</name>
</gene>
<dbReference type="InterPro" id="IPR047164">
    <property type="entry name" value="OX2G-like"/>
</dbReference>
<dbReference type="InterPro" id="IPR013162">
    <property type="entry name" value="CD80_C2-set"/>
</dbReference>
<evidence type="ECO:0000256" key="6">
    <source>
        <dbReference type="ARBA" id="ARBA00023157"/>
    </source>
</evidence>
<dbReference type="PROSITE" id="PS50835">
    <property type="entry name" value="IG_LIKE"/>
    <property type="match status" value="1"/>
</dbReference>
<dbReference type="PANTHER" id="PTHR46841">
    <property type="entry name" value="OX-2 MEMBRANE GLYCOPROTEIN"/>
    <property type="match status" value="1"/>
</dbReference>
<keyword evidence="2" id="KW-0812">Transmembrane</keyword>
<organism evidence="10 11">
    <name type="scientific">Polyodon spathula</name>
    <name type="common">North American paddlefish</name>
    <name type="synonym">Squalus spathula</name>
    <dbReference type="NCBI Taxonomy" id="7913"/>
    <lineage>
        <taxon>Eukaryota</taxon>
        <taxon>Metazoa</taxon>
        <taxon>Chordata</taxon>
        <taxon>Craniata</taxon>
        <taxon>Vertebrata</taxon>
        <taxon>Euteleostomi</taxon>
        <taxon>Actinopterygii</taxon>
        <taxon>Chondrostei</taxon>
        <taxon>Acipenseriformes</taxon>
        <taxon>Polyodontidae</taxon>
        <taxon>Polyodon</taxon>
    </lineage>
</organism>
<accession>A0ABS2YLI0</accession>
<keyword evidence="3" id="KW-0732">Signal</keyword>
<evidence type="ECO:0000256" key="8">
    <source>
        <dbReference type="ARBA" id="ARBA00023319"/>
    </source>
</evidence>
<evidence type="ECO:0000256" key="5">
    <source>
        <dbReference type="ARBA" id="ARBA00023136"/>
    </source>
</evidence>
<dbReference type="Pfam" id="PF08205">
    <property type="entry name" value="C2-set_2"/>
    <property type="match status" value="1"/>
</dbReference>
<reference evidence="10" key="1">
    <citation type="journal article" date="2021" name="Cell">
        <title>Tracing the genetic footprints of vertebrate landing in non-teleost ray-finned fishes.</title>
        <authorList>
            <person name="Bi X."/>
            <person name="Wang K."/>
            <person name="Yang L."/>
            <person name="Pan H."/>
            <person name="Jiang H."/>
            <person name="Wei Q."/>
            <person name="Fang M."/>
            <person name="Yu H."/>
            <person name="Zhu C."/>
            <person name="Cai Y."/>
            <person name="He Y."/>
            <person name="Gan X."/>
            <person name="Zeng H."/>
            <person name="Yu D."/>
            <person name="Zhu Y."/>
            <person name="Jiang H."/>
            <person name="Qiu Q."/>
            <person name="Yang H."/>
            <person name="Zhang Y.E."/>
            <person name="Wang W."/>
            <person name="Zhu M."/>
            <person name="He S."/>
            <person name="Zhang G."/>
        </authorList>
    </citation>
    <scope>NUCLEOTIDE SEQUENCE</scope>
    <source>
        <strain evidence="10">Pddl_001</strain>
    </source>
</reference>
<evidence type="ECO:0000256" key="7">
    <source>
        <dbReference type="ARBA" id="ARBA00023180"/>
    </source>
</evidence>
<dbReference type="InterPro" id="IPR007110">
    <property type="entry name" value="Ig-like_dom"/>
</dbReference>
<comment type="subcellular location">
    <subcellularLocation>
        <location evidence="1">Membrane</location>
        <topology evidence="1">Single-pass membrane protein</topology>
    </subcellularLocation>
</comment>
<comment type="caution">
    <text evidence="10">The sequence shown here is derived from an EMBL/GenBank/DDBJ whole genome shotgun (WGS) entry which is preliminary data.</text>
</comment>
<keyword evidence="7" id="KW-0325">Glycoprotein</keyword>
<evidence type="ECO:0000256" key="4">
    <source>
        <dbReference type="ARBA" id="ARBA00022989"/>
    </source>
</evidence>
<sequence>MTVIQVRKDVSCITIQGVKEADETCYNCLFNAYPDGAIIGTTCLSVYEIHEPHFEVESISKPESGHEEVKSITCSVTGKPAPSISWNATEDVFVNQEQYSVVNPNGTTTLICKATVLPSRISNKEVVVNCIVTHPAITSEKKISRVISGKY</sequence>
<evidence type="ECO:0000313" key="11">
    <source>
        <dbReference type="Proteomes" id="UP001166093"/>
    </source>
</evidence>
<feature type="domain" description="Ig-like" evidence="9">
    <location>
        <begin position="52"/>
        <end position="144"/>
    </location>
</feature>